<sequence length="115" mass="12442">MPLCQIVCNVDFDKATANAFLSDVEKGLSKLLGKPVQYINVSLTRGEMRHGGSNEPAASVCVNSIGNITTETNNKICVELVTFCQNHLNIPVDRVFFCFSDMDAANVGIGSRVFA</sequence>
<evidence type="ECO:0000256" key="5">
    <source>
        <dbReference type="ARBA" id="ARBA00023235"/>
    </source>
</evidence>
<gene>
    <name evidence="13" type="primary">MIF</name>
</gene>
<organism evidence="13">
    <name type="scientific">Eimeria acervulina</name>
    <name type="common">Coccidian parasite</name>
    <dbReference type="NCBI Taxonomy" id="5801"/>
    <lineage>
        <taxon>Eukaryota</taxon>
        <taxon>Sar</taxon>
        <taxon>Alveolata</taxon>
        <taxon>Apicomplexa</taxon>
        <taxon>Conoidasida</taxon>
        <taxon>Coccidia</taxon>
        <taxon>Eucoccidiorida</taxon>
        <taxon>Eimeriorina</taxon>
        <taxon>Eimeriidae</taxon>
        <taxon>Eimeria</taxon>
    </lineage>
</organism>
<dbReference type="EC" id="5.3.3.12" evidence="8"/>
<reference evidence="13" key="1">
    <citation type="submission" date="2008-03" db="EMBL/GenBank/DDBJ databases">
        <title>Cloning and prokaryotic expression of chicken Eimeria acervulina macrophage migration inhibitory factor (MIF) gene.</title>
        <authorList>
            <person name="Zhang R."/>
            <person name="Li X."/>
            <person name="Yan R."/>
            <person name="Xu L."/>
            <person name="Han K."/>
        </authorList>
    </citation>
    <scope>NUCLEOTIDE SEQUENCE</scope>
</reference>
<evidence type="ECO:0000256" key="1">
    <source>
        <dbReference type="ARBA" id="ARBA00004613"/>
    </source>
</evidence>
<dbReference type="VEuPathDB" id="ToxoDB:EAH_00052960"/>
<comment type="similarity">
    <text evidence="2">Belongs to the MIF family.</text>
</comment>
<evidence type="ECO:0000256" key="3">
    <source>
        <dbReference type="ARBA" id="ARBA00022514"/>
    </source>
</evidence>
<dbReference type="Gene3D" id="3.30.429.10">
    <property type="entry name" value="Macrophage Migration Inhibitory Factor"/>
    <property type="match status" value="1"/>
</dbReference>
<proteinExistence type="evidence at transcript level"/>
<protein>
    <recommendedName>
        <fullName evidence="12">L-dopachrome isomerase</fullName>
        <ecNumber evidence="9">5.3.2.1</ecNumber>
        <ecNumber evidence="8">5.3.3.12</ecNumber>
    </recommendedName>
    <alternativeName>
        <fullName evidence="10">L-dopachrome tautomerase</fullName>
    </alternativeName>
    <alternativeName>
        <fullName evidence="11">Phenylpyruvate tautomerase</fullName>
    </alternativeName>
</protein>
<evidence type="ECO:0000256" key="2">
    <source>
        <dbReference type="ARBA" id="ARBA00005851"/>
    </source>
</evidence>
<evidence type="ECO:0000256" key="7">
    <source>
        <dbReference type="ARBA" id="ARBA00036823"/>
    </source>
</evidence>
<dbReference type="GO" id="GO:0004167">
    <property type="term" value="F:dopachrome isomerase activity"/>
    <property type="evidence" value="ECO:0007669"/>
    <property type="project" value="UniProtKB-EC"/>
</dbReference>
<evidence type="ECO:0000256" key="8">
    <source>
        <dbReference type="ARBA" id="ARBA00038932"/>
    </source>
</evidence>
<dbReference type="SUPFAM" id="SSF55331">
    <property type="entry name" value="Tautomerase/MIF"/>
    <property type="match status" value="1"/>
</dbReference>
<dbReference type="GO" id="GO:0050178">
    <property type="term" value="F:phenylpyruvate tautomerase activity"/>
    <property type="evidence" value="ECO:0007669"/>
    <property type="project" value="UniProtKB-EC"/>
</dbReference>
<evidence type="ECO:0000256" key="6">
    <source>
        <dbReference type="ARBA" id="ARBA00036735"/>
    </source>
</evidence>
<dbReference type="InterPro" id="IPR001398">
    <property type="entry name" value="Macrophage_inhib_fac"/>
</dbReference>
<accession>B2M0I9</accession>
<dbReference type="EC" id="5.3.2.1" evidence="9"/>
<dbReference type="EMBL" id="EU598448">
    <property type="protein sequence ID" value="ACC62879.1"/>
    <property type="molecule type" value="mRNA"/>
</dbReference>
<comment type="catalytic activity">
    <reaction evidence="7">
        <text>L-dopachrome = 5,6-dihydroxyindole-2-carboxylate</text>
        <dbReference type="Rhea" id="RHEA:13041"/>
        <dbReference type="ChEBI" id="CHEBI:16875"/>
        <dbReference type="ChEBI" id="CHEBI:57509"/>
        <dbReference type="EC" id="5.3.3.12"/>
    </reaction>
</comment>
<dbReference type="PANTHER" id="PTHR11954:SF6">
    <property type="entry name" value="MACROPHAGE MIGRATION INHIBITORY FACTOR"/>
    <property type="match status" value="1"/>
</dbReference>
<comment type="catalytic activity">
    <reaction evidence="6">
        <text>3-phenylpyruvate = enol-phenylpyruvate</text>
        <dbReference type="Rhea" id="RHEA:17097"/>
        <dbReference type="ChEBI" id="CHEBI:16815"/>
        <dbReference type="ChEBI" id="CHEBI:18005"/>
        <dbReference type="EC" id="5.3.2.1"/>
    </reaction>
</comment>
<evidence type="ECO:0000256" key="4">
    <source>
        <dbReference type="ARBA" id="ARBA00022525"/>
    </source>
</evidence>
<keyword evidence="5" id="KW-0413">Isomerase</keyword>
<keyword evidence="4" id="KW-0964">Secreted</keyword>
<evidence type="ECO:0000256" key="12">
    <source>
        <dbReference type="ARBA" id="ARBA00042730"/>
    </source>
</evidence>
<evidence type="ECO:0000256" key="10">
    <source>
        <dbReference type="ARBA" id="ARBA00041631"/>
    </source>
</evidence>
<evidence type="ECO:0000313" key="13">
    <source>
        <dbReference type="EMBL" id="ACC62879.1"/>
    </source>
</evidence>
<dbReference type="GO" id="GO:0005125">
    <property type="term" value="F:cytokine activity"/>
    <property type="evidence" value="ECO:0007669"/>
    <property type="project" value="UniProtKB-KW"/>
</dbReference>
<dbReference type="GO" id="GO:0005615">
    <property type="term" value="C:extracellular space"/>
    <property type="evidence" value="ECO:0007669"/>
    <property type="project" value="UniProtKB-KW"/>
</dbReference>
<evidence type="ECO:0000256" key="11">
    <source>
        <dbReference type="ARBA" id="ARBA00041912"/>
    </source>
</evidence>
<comment type="subcellular location">
    <subcellularLocation>
        <location evidence="1">Secreted</location>
    </subcellularLocation>
</comment>
<dbReference type="AlphaFoldDB" id="B2M0I9"/>
<dbReference type="Pfam" id="PF01187">
    <property type="entry name" value="MIF"/>
    <property type="match status" value="1"/>
</dbReference>
<dbReference type="InterPro" id="IPR014347">
    <property type="entry name" value="Tautomerase/MIF_sf"/>
</dbReference>
<name>B2M0I9_EIMAC</name>
<keyword evidence="3" id="KW-0202">Cytokine</keyword>
<dbReference type="PANTHER" id="PTHR11954">
    <property type="entry name" value="D-DOPACHROME DECARBOXYLASE"/>
    <property type="match status" value="1"/>
</dbReference>
<evidence type="ECO:0000256" key="9">
    <source>
        <dbReference type="ARBA" id="ARBA00039086"/>
    </source>
</evidence>